<reference evidence="2 3" key="1">
    <citation type="journal article" date="2016" name="Nat. Commun.">
        <title>Thousands of microbial genomes shed light on interconnected biogeochemical processes in an aquifer system.</title>
        <authorList>
            <person name="Anantharaman K."/>
            <person name="Brown C.T."/>
            <person name="Hug L.A."/>
            <person name="Sharon I."/>
            <person name="Castelle C.J."/>
            <person name="Probst A.J."/>
            <person name="Thomas B.C."/>
            <person name="Singh A."/>
            <person name="Wilkins M.J."/>
            <person name="Karaoz U."/>
            <person name="Brodie E.L."/>
            <person name="Williams K.H."/>
            <person name="Hubbard S.S."/>
            <person name="Banfield J.F."/>
        </authorList>
    </citation>
    <scope>NUCLEOTIDE SEQUENCE [LARGE SCALE GENOMIC DNA]</scope>
</reference>
<keyword evidence="1" id="KW-0732">Signal</keyword>
<dbReference type="InterPro" id="IPR023614">
    <property type="entry name" value="Porin_dom_sf"/>
</dbReference>
<evidence type="ECO:0008006" key="4">
    <source>
        <dbReference type="Google" id="ProtNLM"/>
    </source>
</evidence>
<protein>
    <recommendedName>
        <fullName evidence="4">Porin</fullName>
    </recommendedName>
</protein>
<dbReference type="Pfam" id="PF07396">
    <property type="entry name" value="Porin_O_P"/>
    <property type="match status" value="1"/>
</dbReference>
<comment type="caution">
    <text evidence="2">The sequence shown here is derived from an EMBL/GenBank/DDBJ whole genome shotgun (WGS) entry which is preliminary data.</text>
</comment>
<dbReference type="STRING" id="1817867.A3F83_01675"/>
<evidence type="ECO:0000313" key="3">
    <source>
        <dbReference type="Proteomes" id="UP000179129"/>
    </source>
</evidence>
<feature type="chain" id="PRO_5009522649" description="Porin" evidence="1">
    <location>
        <begin position="25"/>
        <end position="445"/>
    </location>
</feature>
<evidence type="ECO:0000313" key="2">
    <source>
        <dbReference type="EMBL" id="OGG03990.1"/>
    </source>
</evidence>
<dbReference type="SUPFAM" id="SSF56935">
    <property type="entry name" value="Porins"/>
    <property type="match status" value="1"/>
</dbReference>
<evidence type="ECO:0000256" key="1">
    <source>
        <dbReference type="SAM" id="SignalP"/>
    </source>
</evidence>
<dbReference type="InterPro" id="IPR010870">
    <property type="entry name" value="Porin_O/P"/>
</dbReference>
<organism evidence="2 3">
    <name type="scientific">Candidatus Glassbacteria bacterium RIFCSPLOWO2_12_FULL_58_11</name>
    <dbReference type="NCBI Taxonomy" id="1817867"/>
    <lineage>
        <taxon>Bacteria</taxon>
        <taxon>Candidatus Glassiibacteriota</taxon>
    </lineage>
</organism>
<dbReference type="Gene3D" id="2.40.160.10">
    <property type="entry name" value="Porin"/>
    <property type="match status" value="1"/>
</dbReference>
<gene>
    <name evidence="2" type="ORF">A3F83_01675</name>
</gene>
<accession>A0A1F5YUV8</accession>
<sequence length="445" mass="48809">MTSIRLVLTSLVAGIMLGRNPVYAEVPPVDTTGERWQELDQKIRILERKFELEKEKADSAAARQAVLEAGEKGFVIRSADGSYQLKLRGYMQADGRLYYNDDEQPATNDILLRRVRTIFEGTLNKYTRFRIMPDFGQGKTVLQDSYIEFAYWPAAQLRAGKFKPPLGLERLKSGANLLFIERGQPTSLVPNRDLGIQLGGALAKGSLEYAVGLFNGASDGGSTDGDSNDDKDLVGRVFAHPFRKAGADLSQGLGVGIAGSVGHQKGGLPSFSTPGQRTFFSYRTDAIADGRRWRLSPQFYYYQGPLGLLGEYVRSVQETRKGTETANLANTAWQLAASWVVTGGEASFTDVKPKRPFNPRNGVWGAVELAARYHELQVDKAAFPVFADPAKAAGKAAALGVGVNWYLDRQLKVSAGYEQTAFDRGGATGDRESEKVLLIRFQVAY</sequence>
<feature type="signal peptide" evidence="1">
    <location>
        <begin position="1"/>
        <end position="24"/>
    </location>
</feature>
<dbReference type="Proteomes" id="UP000179129">
    <property type="component" value="Unassembled WGS sequence"/>
</dbReference>
<dbReference type="AlphaFoldDB" id="A0A1F5YUV8"/>
<name>A0A1F5YUV8_9BACT</name>
<dbReference type="EMBL" id="MFIX01000127">
    <property type="protein sequence ID" value="OGG03990.1"/>
    <property type="molecule type" value="Genomic_DNA"/>
</dbReference>
<proteinExistence type="predicted"/>